<organism evidence="1 2">
    <name type="scientific">Fusarium keratoplasticum</name>
    <dbReference type="NCBI Taxonomy" id="1328300"/>
    <lineage>
        <taxon>Eukaryota</taxon>
        <taxon>Fungi</taxon>
        <taxon>Dikarya</taxon>
        <taxon>Ascomycota</taxon>
        <taxon>Pezizomycotina</taxon>
        <taxon>Sordariomycetes</taxon>
        <taxon>Hypocreomycetidae</taxon>
        <taxon>Hypocreales</taxon>
        <taxon>Nectriaceae</taxon>
        <taxon>Fusarium</taxon>
        <taxon>Fusarium solani species complex</taxon>
    </lineage>
</organism>
<name>A0ACC0QVL1_9HYPO</name>
<protein>
    <submittedName>
        <fullName evidence="1">Uncharacterized protein</fullName>
    </submittedName>
</protein>
<dbReference type="EMBL" id="CM046507">
    <property type="protein sequence ID" value="KAI8669067.1"/>
    <property type="molecule type" value="Genomic_DNA"/>
</dbReference>
<proteinExistence type="predicted"/>
<dbReference type="Proteomes" id="UP001065298">
    <property type="component" value="Chromosome 5"/>
</dbReference>
<evidence type="ECO:0000313" key="1">
    <source>
        <dbReference type="EMBL" id="KAI8669067.1"/>
    </source>
</evidence>
<accession>A0ACC0QVL1</accession>
<comment type="caution">
    <text evidence="1">The sequence shown here is derived from an EMBL/GenBank/DDBJ whole genome shotgun (WGS) entry which is preliminary data.</text>
</comment>
<evidence type="ECO:0000313" key="2">
    <source>
        <dbReference type="Proteomes" id="UP001065298"/>
    </source>
</evidence>
<keyword evidence="2" id="KW-1185">Reference proteome</keyword>
<reference evidence="1" key="1">
    <citation type="submission" date="2022-06" db="EMBL/GenBank/DDBJ databases">
        <title>Fusarium solani species complex genomes reveal bases of compartmentalisation and animal pathogenesis.</title>
        <authorList>
            <person name="Tsai I.J."/>
        </authorList>
    </citation>
    <scope>NUCLEOTIDE SEQUENCE</scope>
    <source>
        <strain evidence="1">Fu6.1</strain>
    </source>
</reference>
<sequence length="442" mass="50582">MDEDMTDPFAEFEMDVIEKLNFFLDSCFEPGKAVNDGVRKEKCNSSDSLLHGQSLYGPWPEDVWKQLEIRQRQRVTDGKAKLSSLTVDELSQFKRYWYSQPRAFNEGYLFLRLRLDHDNAKSISDRDAVFYTPELLDSESAVCSDDLKAAEDSAYRDDGFKSHGDIHDDSDEDIHDDSDDDMVMDEGEDYDDDQQGPLNNSEQGTKRSNSNWTTGWKKYVYSMEEDESMSPRVRRKVIVASTSVLFLDIISHAIRQKSNYNSGRNPVTFRYDGSVHPNVRATATDFLNRPVDVSKRVELLDALSATDDERERKRLLFNLDHAEGSRILLLDAHVAFPGLNLTGASRIIFCEQFWTPGLEEKVIGCIQRFPQEKPVHVYQFFDEMSDIDLLVKDMVGDKHEPTQDATAFFTRLDTDVVQVPDVPTREEHALALEELSENKAAV</sequence>
<gene>
    <name evidence="1" type="ORF">NCS57_00720700</name>
</gene>